<proteinExistence type="predicted"/>
<organism evidence="1">
    <name type="scientific">Rhizophora mucronata</name>
    <name type="common">Asiatic mangrove</name>
    <dbReference type="NCBI Taxonomy" id="61149"/>
    <lineage>
        <taxon>Eukaryota</taxon>
        <taxon>Viridiplantae</taxon>
        <taxon>Streptophyta</taxon>
        <taxon>Embryophyta</taxon>
        <taxon>Tracheophyta</taxon>
        <taxon>Spermatophyta</taxon>
        <taxon>Magnoliopsida</taxon>
        <taxon>eudicotyledons</taxon>
        <taxon>Gunneridae</taxon>
        <taxon>Pentapetalae</taxon>
        <taxon>rosids</taxon>
        <taxon>fabids</taxon>
        <taxon>Malpighiales</taxon>
        <taxon>Rhizophoraceae</taxon>
        <taxon>Rhizophora</taxon>
    </lineage>
</organism>
<name>A0A2P2QPI0_RHIMU</name>
<sequence>MVITSNKGKIACLCKSSTKKHQYFIPRAEYRPKNCSQCSATRIYAF</sequence>
<accession>A0A2P2QPI0</accession>
<dbReference type="EMBL" id="GGEC01088445">
    <property type="protein sequence ID" value="MBX68929.1"/>
    <property type="molecule type" value="Transcribed_RNA"/>
</dbReference>
<evidence type="ECO:0000313" key="1">
    <source>
        <dbReference type="EMBL" id="MBX68929.1"/>
    </source>
</evidence>
<dbReference type="AlphaFoldDB" id="A0A2P2QPI0"/>
<reference evidence="1" key="1">
    <citation type="submission" date="2018-02" db="EMBL/GenBank/DDBJ databases">
        <title>Rhizophora mucronata_Transcriptome.</title>
        <authorList>
            <person name="Meera S.P."/>
            <person name="Sreeshan A."/>
            <person name="Augustine A."/>
        </authorList>
    </citation>
    <scope>NUCLEOTIDE SEQUENCE</scope>
    <source>
        <tissue evidence="1">Leaf</tissue>
    </source>
</reference>
<protein>
    <submittedName>
        <fullName evidence="1">Uncharacterized protein</fullName>
    </submittedName>
</protein>